<evidence type="ECO:0000256" key="1">
    <source>
        <dbReference type="ARBA" id="ARBA00010830"/>
    </source>
</evidence>
<dbReference type="EMBL" id="BAABET010000004">
    <property type="protein sequence ID" value="GAA4310893.1"/>
    <property type="molecule type" value="Genomic_DNA"/>
</dbReference>
<name>A0ABP8FUL0_9ACTN</name>
<dbReference type="InterPro" id="IPR010618">
    <property type="entry name" value="RPF"/>
</dbReference>
<evidence type="ECO:0000313" key="5">
    <source>
        <dbReference type="Proteomes" id="UP001501115"/>
    </source>
</evidence>
<dbReference type="RefSeq" id="WP_345662039.1">
    <property type="nucleotide sequence ID" value="NZ_BAABET010000004.1"/>
</dbReference>
<keyword evidence="5" id="KW-1185">Reference proteome</keyword>
<comment type="similarity">
    <text evidence="1">Belongs to the transglycosylase family. Rpf subfamily.</text>
</comment>
<gene>
    <name evidence="4" type="primary">rpfE</name>
    <name evidence="4" type="ORF">GCM10023086_30810</name>
</gene>
<comment type="caution">
    <text evidence="4">The sequence shown here is derived from an EMBL/GenBank/DDBJ whole genome shotgun (WGS) entry which is preliminary data.</text>
</comment>
<dbReference type="InterPro" id="IPR023346">
    <property type="entry name" value="Lysozyme-like_dom_sf"/>
</dbReference>
<evidence type="ECO:0000256" key="2">
    <source>
        <dbReference type="ARBA" id="ARBA00022801"/>
    </source>
</evidence>
<proteinExistence type="inferred from homology"/>
<feature type="domain" description="Resuscitation-promoting factor core lysozyme-like" evidence="3">
    <location>
        <begin position="49"/>
        <end position="120"/>
    </location>
</feature>
<accession>A0ABP8FUL0</accession>
<sequence>MISSQNAETISTRDCRRRRLSPALVLLVTAAILGVATRAEALPPLPSGTDWDAIAACESGGNWKANTGNGHYGGLQFKQSSWVAAGGLKYAPRADLATRKEQISVARRLAALQGMSAWSCARAQADVLRDGW</sequence>
<dbReference type="Proteomes" id="UP001501115">
    <property type="component" value="Unassembled WGS sequence"/>
</dbReference>
<dbReference type="SUPFAM" id="SSF53955">
    <property type="entry name" value="Lysozyme-like"/>
    <property type="match status" value="1"/>
</dbReference>
<reference evidence="5" key="1">
    <citation type="journal article" date="2019" name="Int. J. Syst. Evol. Microbiol.">
        <title>The Global Catalogue of Microorganisms (GCM) 10K type strain sequencing project: providing services to taxonomists for standard genome sequencing and annotation.</title>
        <authorList>
            <consortium name="The Broad Institute Genomics Platform"/>
            <consortium name="The Broad Institute Genome Sequencing Center for Infectious Disease"/>
            <person name="Wu L."/>
            <person name="Ma J."/>
        </authorList>
    </citation>
    <scope>NUCLEOTIDE SEQUENCE [LARGE SCALE GENOMIC DNA]</scope>
    <source>
        <strain evidence="5">JCM 31290</strain>
    </source>
</reference>
<organism evidence="4 5">
    <name type="scientific">Streptomyces venetus</name>
    <dbReference type="NCBI Taxonomy" id="1701086"/>
    <lineage>
        <taxon>Bacteria</taxon>
        <taxon>Bacillati</taxon>
        <taxon>Actinomycetota</taxon>
        <taxon>Actinomycetes</taxon>
        <taxon>Kitasatosporales</taxon>
        <taxon>Streptomycetaceae</taxon>
        <taxon>Streptomyces</taxon>
    </lineage>
</organism>
<evidence type="ECO:0000313" key="4">
    <source>
        <dbReference type="EMBL" id="GAA4310893.1"/>
    </source>
</evidence>
<evidence type="ECO:0000259" key="3">
    <source>
        <dbReference type="Pfam" id="PF06737"/>
    </source>
</evidence>
<dbReference type="CDD" id="cd13925">
    <property type="entry name" value="RPF"/>
    <property type="match status" value="1"/>
</dbReference>
<protein>
    <submittedName>
        <fullName evidence="4">Resuscitation-promoting factor protein RpfE</fullName>
    </submittedName>
</protein>
<dbReference type="Pfam" id="PF06737">
    <property type="entry name" value="Transglycosylas"/>
    <property type="match status" value="1"/>
</dbReference>
<dbReference type="Gene3D" id="1.10.530.10">
    <property type="match status" value="1"/>
</dbReference>
<keyword evidence="2" id="KW-0378">Hydrolase</keyword>